<dbReference type="EMBL" id="CP122566">
    <property type="protein sequence ID" value="WGH94519.1"/>
    <property type="molecule type" value="Genomic_DNA"/>
</dbReference>
<feature type="domain" description="Fe/B12 periplasmic-binding" evidence="5">
    <location>
        <begin position="1"/>
        <end position="198"/>
    </location>
</feature>
<dbReference type="PANTHER" id="PTHR30532">
    <property type="entry name" value="IRON III DICITRATE-BINDING PERIPLASMIC PROTEIN"/>
    <property type="match status" value="1"/>
</dbReference>
<sequence>MTQEQYDLLDDIAPTVAYPELPWTITWEEQIETVSTALGEKERAPELIDQIEQEFEDYSHEEWSDYTFSYIYNDGPGTLGVFFPGEQRVQMVSKLGLQVDPAVEDMKEFEVEGTDSAMIGLENADMLNDSDLIFTWYSDEDNREETEGQDLYASIPAIDNGAVVAPTDQSFVTASSIISPLTVPWVLDRYEPMIDEAVENVEGEGSADDAE</sequence>
<evidence type="ECO:0000256" key="1">
    <source>
        <dbReference type="ARBA" id="ARBA00004196"/>
    </source>
</evidence>
<reference evidence="6 7" key="1">
    <citation type="submission" date="2023-03" db="EMBL/GenBank/DDBJ databases">
        <title>Complete genome sequences of several Auritidibacter ignavus strains isolated from ear infections.</title>
        <authorList>
            <person name="Baehr T."/>
            <person name="Baumhoegger A.M."/>
        </authorList>
    </citation>
    <scope>NUCLEOTIDE SEQUENCE [LARGE SCALE GENOMIC DNA]</scope>
    <source>
        <strain evidence="6 7">BABAE-6</strain>
    </source>
</reference>
<dbReference type="GO" id="GO:1901678">
    <property type="term" value="P:iron coordination entity transport"/>
    <property type="evidence" value="ECO:0007669"/>
    <property type="project" value="UniProtKB-ARBA"/>
</dbReference>
<name>A0AAJ6ALN8_9MICC</name>
<dbReference type="AlphaFoldDB" id="A0AAJ6ALN8"/>
<keyword evidence="7" id="KW-1185">Reference proteome</keyword>
<evidence type="ECO:0000313" key="6">
    <source>
        <dbReference type="EMBL" id="WGH94519.1"/>
    </source>
</evidence>
<keyword evidence="3" id="KW-0813">Transport</keyword>
<accession>A0AAJ6ALN8</accession>
<dbReference type="Proteomes" id="UP001224674">
    <property type="component" value="Chromosome"/>
</dbReference>
<keyword evidence="4" id="KW-0732">Signal</keyword>
<proteinExistence type="inferred from homology"/>
<dbReference type="InterPro" id="IPR002491">
    <property type="entry name" value="ABC_transptr_periplasmic_BD"/>
</dbReference>
<comment type="similarity">
    <text evidence="2">Belongs to the bacterial solute-binding protein 8 family.</text>
</comment>
<dbReference type="SUPFAM" id="SSF53807">
    <property type="entry name" value="Helical backbone' metal receptor"/>
    <property type="match status" value="1"/>
</dbReference>
<organism evidence="6 7">
    <name type="scientific">Auritidibacter ignavus</name>
    <dbReference type="NCBI Taxonomy" id="678932"/>
    <lineage>
        <taxon>Bacteria</taxon>
        <taxon>Bacillati</taxon>
        <taxon>Actinomycetota</taxon>
        <taxon>Actinomycetes</taxon>
        <taxon>Micrococcales</taxon>
        <taxon>Micrococcaceae</taxon>
        <taxon>Auritidibacter</taxon>
    </lineage>
</organism>
<dbReference type="PANTHER" id="PTHR30532:SF28">
    <property type="entry name" value="PETROBACTIN-BINDING PROTEIN YCLQ"/>
    <property type="match status" value="1"/>
</dbReference>
<gene>
    <name evidence="6" type="ORF">QDX21_09045</name>
</gene>
<dbReference type="Pfam" id="PF01497">
    <property type="entry name" value="Peripla_BP_2"/>
    <property type="match status" value="1"/>
</dbReference>
<dbReference type="GO" id="GO:0030288">
    <property type="term" value="C:outer membrane-bounded periplasmic space"/>
    <property type="evidence" value="ECO:0007669"/>
    <property type="project" value="TreeGrafter"/>
</dbReference>
<evidence type="ECO:0000313" key="7">
    <source>
        <dbReference type="Proteomes" id="UP001224674"/>
    </source>
</evidence>
<dbReference type="Gene3D" id="3.40.50.1980">
    <property type="entry name" value="Nitrogenase molybdenum iron protein domain"/>
    <property type="match status" value="2"/>
</dbReference>
<comment type="subcellular location">
    <subcellularLocation>
        <location evidence="1">Cell envelope</location>
    </subcellularLocation>
</comment>
<dbReference type="PROSITE" id="PS50983">
    <property type="entry name" value="FE_B12_PBP"/>
    <property type="match status" value="1"/>
</dbReference>
<protein>
    <submittedName>
        <fullName evidence="6">ABC transporter substrate-binding protein</fullName>
    </submittedName>
</protein>
<dbReference type="InterPro" id="IPR051313">
    <property type="entry name" value="Bact_iron-sidero_bind"/>
</dbReference>
<evidence type="ECO:0000259" key="5">
    <source>
        <dbReference type="PROSITE" id="PS50983"/>
    </source>
</evidence>
<evidence type="ECO:0000256" key="3">
    <source>
        <dbReference type="ARBA" id="ARBA00022448"/>
    </source>
</evidence>
<evidence type="ECO:0000256" key="2">
    <source>
        <dbReference type="ARBA" id="ARBA00008814"/>
    </source>
</evidence>
<evidence type="ECO:0000256" key="4">
    <source>
        <dbReference type="ARBA" id="ARBA00022729"/>
    </source>
</evidence>